<feature type="domain" description="Metallo-beta-lactamase" evidence="1">
    <location>
        <begin position="114"/>
        <end position="316"/>
    </location>
</feature>
<keyword evidence="3" id="KW-1185">Reference proteome</keyword>
<evidence type="ECO:0000259" key="1">
    <source>
        <dbReference type="Pfam" id="PF12706"/>
    </source>
</evidence>
<comment type="caution">
    <text evidence="2">The sequence shown here is derived from an EMBL/GenBank/DDBJ whole genome shotgun (WGS) entry which is preliminary data.</text>
</comment>
<dbReference type="Pfam" id="PF12706">
    <property type="entry name" value="Lactamase_B_2"/>
    <property type="match status" value="1"/>
</dbReference>
<name>A0A4R7JVG9_9GAMM</name>
<dbReference type="PANTHER" id="PTHR15032">
    <property type="entry name" value="N-ACYL-PHOSPHATIDYLETHANOLAMINE-HYDROLYZING PHOSPHOLIPASE D"/>
    <property type="match status" value="1"/>
</dbReference>
<evidence type="ECO:0000313" key="3">
    <source>
        <dbReference type="Proteomes" id="UP000295830"/>
    </source>
</evidence>
<sequence length="359" mass="40423">MRKSRPRTNLLPGLITIMVLSLMSNGCSSNRHYDPDKPHHTEDGFRNNYPVERPGGMDFLSWQWNRWWEGLPKPPEAPIQPTEPELGFIQNNREDIAVTWVGHATVLLQIDGINVLTDPQFSERASPVSFAGPPRHQRPGVALSELPHIDAVVISHAHYDHLDLFSVRALYEQAGGPPEFFLPLGMGAWFTENVTGGNATHLTEMDWWEQASIQGLELQFLPVQHWSSRTPWDENEMLWGAWGISSPEFSFLFGGDFGYSPDLKDIGERVGGFDLAAIPIGAYEPRWFMKSHHVNPQEAVQAHRDIGANQSFAIHWGTFEGLTDEPLDEPPRKLAKAREAAGLPEAEFRVLSHGETFRP</sequence>
<dbReference type="PANTHER" id="PTHR15032:SF4">
    <property type="entry name" value="N-ACYL-PHOSPHATIDYLETHANOLAMINE-HYDROLYZING PHOSPHOLIPASE D"/>
    <property type="match status" value="1"/>
</dbReference>
<proteinExistence type="predicted"/>
<organism evidence="2 3">
    <name type="scientific">Halospina denitrificans</name>
    <dbReference type="NCBI Taxonomy" id="332522"/>
    <lineage>
        <taxon>Bacteria</taxon>
        <taxon>Pseudomonadati</taxon>
        <taxon>Pseudomonadota</taxon>
        <taxon>Gammaproteobacteria</taxon>
        <taxon>Halospina</taxon>
    </lineage>
</organism>
<accession>A0A4R7JVG9</accession>
<dbReference type="AlphaFoldDB" id="A0A4R7JVG9"/>
<gene>
    <name evidence="2" type="ORF">DES49_1571</name>
</gene>
<dbReference type="Gene3D" id="3.60.15.10">
    <property type="entry name" value="Ribonuclease Z/Hydroxyacylglutathione hydrolase-like"/>
    <property type="match status" value="1"/>
</dbReference>
<dbReference type="InterPro" id="IPR036866">
    <property type="entry name" value="RibonucZ/Hydroxyglut_hydro"/>
</dbReference>
<dbReference type="Proteomes" id="UP000295830">
    <property type="component" value="Unassembled WGS sequence"/>
</dbReference>
<dbReference type="SUPFAM" id="SSF56281">
    <property type="entry name" value="Metallo-hydrolase/oxidoreductase"/>
    <property type="match status" value="1"/>
</dbReference>
<dbReference type="EMBL" id="SOAX01000003">
    <property type="protein sequence ID" value="TDT41477.1"/>
    <property type="molecule type" value="Genomic_DNA"/>
</dbReference>
<dbReference type="GO" id="GO:0005737">
    <property type="term" value="C:cytoplasm"/>
    <property type="evidence" value="ECO:0007669"/>
    <property type="project" value="TreeGrafter"/>
</dbReference>
<reference evidence="2 3" key="1">
    <citation type="submission" date="2019-03" db="EMBL/GenBank/DDBJ databases">
        <title>Genomic Encyclopedia of Type Strains, Phase IV (KMG-IV): sequencing the most valuable type-strain genomes for metagenomic binning, comparative biology and taxonomic classification.</title>
        <authorList>
            <person name="Goeker M."/>
        </authorList>
    </citation>
    <scope>NUCLEOTIDE SEQUENCE [LARGE SCALE GENOMIC DNA]</scope>
    <source>
        <strain evidence="2 3">DSM 15505</strain>
    </source>
</reference>
<evidence type="ECO:0000313" key="2">
    <source>
        <dbReference type="EMBL" id="TDT41477.1"/>
    </source>
</evidence>
<protein>
    <submittedName>
        <fullName evidence="2">L-ascorbate metabolism protein UlaG (Beta-lactamase superfamily)</fullName>
    </submittedName>
</protein>
<dbReference type="InterPro" id="IPR001279">
    <property type="entry name" value="Metallo-B-lactamas"/>
</dbReference>